<evidence type="ECO:0000313" key="2">
    <source>
        <dbReference type="Proteomes" id="UP000037632"/>
    </source>
</evidence>
<proteinExistence type="predicted"/>
<comment type="caution">
    <text evidence="1">The sequence shown here is derived from an EMBL/GenBank/DDBJ whole genome shotgun (WGS) entry which is preliminary data.</text>
</comment>
<gene>
    <name evidence="1" type="ORF">VL23_13445</name>
</gene>
<dbReference type="Proteomes" id="UP000037632">
    <property type="component" value="Unassembled WGS sequence"/>
</dbReference>
<dbReference type="AlphaFoldDB" id="A0AB34TLV3"/>
<dbReference type="EMBL" id="JZIW01000001">
    <property type="protein sequence ID" value="KOO84125.1"/>
    <property type="molecule type" value="Genomic_DNA"/>
</dbReference>
<evidence type="ECO:0000313" key="1">
    <source>
        <dbReference type="EMBL" id="KOO84125.1"/>
    </source>
</evidence>
<protein>
    <submittedName>
        <fullName evidence="1">Uncharacterized protein</fullName>
    </submittedName>
</protein>
<name>A0AB34TLV3_STEMA</name>
<organism evidence="1 2">
    <name type="scientific">Stenotrophomonas maltophilia</name>
    <name type="common">Pseudomonas maltophilia</name>
    <name type="synonym">Xanthomonas maltophilia</name>
    <dbReference type="NCBI Taxonomy" id="40324"/>
    <lineage>
        <taxon>Bacteria</taxon>
        <taxon>Pseudomonadati</taxon>
        <taxon>Pseudomonadota</taxon>
        <taxon>Gammaproteobacteria</taxon>
        <taxon>Lysobacterales</taxon>
        <taxon>Lysobacteraceae</taxon>
        <taxon>Stenotrophomonas</taxon>
        <taxon>Stenotrophomonas maltophilia group</taxon>
    </lineage>
</organism>
<accession>A0AB34TLV3</accession>
<sequence>MDHIKDALAEQAIWVSAEFLLWDALDKFSTADLTNRLTVLGQECSARLIVLANFSGFLQGEGKWKEAMPQFESLFVHGRALNSFVLWIEPQTNKVLGSGGFFGRALDWFKKLFSTHQSKEEQEALVVENLGKSNSCVQHPLKAHQFDVRLVIQRFDLPLSGAKA</sequence>
<reference evidence="1 2" key="1">
    <citation type="journal article" date="2015" name="Antimicrob. Agents Chemother.">
        <title>Whole-Genome Sequencing Identifies Emergence of a Quinolone Resistance Mutation in a Case of Stenotrophomonas maltophilia Bacteremia.</title>
        <authorList>
            <person name="Pak T.R."/>
            <person name="Altman D.R."/>
            <person name="Attie O."/>
            <person name="Sebra R."/>
            <person name="Hamula C.L."/>
            <person name="Lewis M."/>
            <person name="Deikus G."/>
            <person name="Newman L.C."/>
            <person name="Fang G."/>
            <person name="Hand J."/>
            <person name="Papel G."/>
            <person name="Wallach F."/>
            <person name="Schadt E.E."/>
            <person name="Huprikar S."/>
            <person name="van Bakel H."/>
            <person name="Kasarskis A."/>
            <person name="Bashir A."/>
        </authorList>
    </citation>
    <scope>NUCLEOTIDE SEQUENCE [LARGE SCALE GENOMIC DNA]</scope>
    <source>
        <strain evidence="1 2">ISMMS6</strain>
    </source>
</reference>